<accession>A0A839RVR0</accession>
<dbReference type="Pfam" id="PF00188">
    <property type="entry name" value="CAP"/>
    <property type="match status" value="1"/>
</dbReference>
<feature type="compositionally biased region" description="Low complexity" evidence="1">
    <location>
        <begin position="70"/>
        <end position="142"/>
    </location>
</feature>
<dbReference type="RefSeq" id="WP_183647927.1">
    <property type="nucleotide sequence ID" value="NZ_JACHWU010000001.1"/>
</dbReference>
<feature type="region of interest" description="Disordered" evidence="1">
    <location>
        <begin position="35"/>
        <end position="147"/>
    </location>
</feature>
<feature type="domain" description="SCP" evidence="2">
    <location>
        <begin position="155"/>
        <end position="262"/>
    </location>
</feature>
<dbReference type="InterPro" id="IPR035940">
    <property type="entry name" value="CAP_sf"/>
</dbReference>
<dbReference type="SUPFAM" id="SSF55797">
    <property type="entry name" value="PR-1-like"/>
    <property type="match status" value="1"/>
</dbReference>
<dbReference type="CDD" id="cd05379">
    <property type="entry name" value="CAP_bacterial"/>
    <property type="match status" value="1"/>
</dbReference>
<keyword evidence="4" id="KW-1185">Reference proteome</keyword>
<feature type="region of interest" description="Disordered" evidence="1">
    <location>
        <begin position="177"/>
        <end position="205"/>
    </location>
</feature>
<dbReference type="Gene3D" id="3.40.33.10">
    <property type="entry name" value="CAP"/>
    <property type="match status" value="1"/>
</dbReference>
<dbReference type="PANTHER" id="PTHR31157">
    <property type="entry name" value="SCP DOMAIN-CONTAINING PROTEIN"/>
    <property type="match status" value="1"/>
</dbReference>
<comment type="caution">
    <text evidence="3">The sequence shown here is derived from an EMBL/GenBank/DDBJ whole genome shotgun (WGS) entry which is preliminary data.</text>
</comment>
<dbReference type="InterPro" id="IPR014044">
    <property type="entry name" value="CAP_dom"/>
</dbReference>
<dbReference type="EMBL" id="JACHWU010000001">
    <property type="protein sequence ID" value="MBB3049811.1"/>
    <property type="molecule type" value="Genomic_DNA"/>
</dbReference>
<protein>
    <submittedName>
        <fullName evidence="3">Uncharacterized protein YkwD</fullName>
    </submittedName>
</protein>
<feature type="compositionally biased region" description="Basic and acidic residues" evidence="1">
    <location>
        <begin position="178"/>
        <end position="187"/>
    </location>
</feature>
<gene>
    <name evidence="3" type="ORF">FHS23_000806</name>
</gene>
<reference evidence="3 4" key="1">
    <citation type="submission" date="2020-08" db="EMBL/GenBank/DDBJ databases">
        <title>Genomic Encyclopedia of Type Strains, Phase III (KMG-III): the genomes of soil and plant-associated and newly described type strains.</title>
        <authorList>
            <person name="Whitman W."/>
        </authorList>
    </citation>
    <scope>NUCLEOTIDE SEQUENCE [LARGE SCALE GENOMIC DNA]</scope>
    <source>
        <strain evidence="3 4">CECT 8577</strain>
    </source>
</reference>
<proteinExistence type="predicted"/>
<organism evidence="3 4">
    <name type="scientific">Prauserella isguenensis</name>
    <dbReference type="NCBI Taxonomy" id="1470180"/>
    <lineage>
        <taxon>Bacteria</taxon>
        <taxon>Bacillati</taxon>
        <taxon>Actinomycetota</taxon>
        <taxon>Actinomycetes</taxon>
        <taxon>Pseudonocardiales</taxon>
        <taxon>Pseudonocardiaceae</taxon>
        <taxon>Prauserella</taxon>
    </lineage>
</organism>
<feature type="compositionally biased region" description="Polar residues" evidence="1">
    <location>
        <begin position="189"/>
        <end position="199"/>
    </location>
</feature>
<dbReference type="AlphaFoldDB" id="A0A839RVR0"/>
<dbReference type="Proteomes" id="UP000550714">
    <property type="component" value="Unassembled WGS sequence"/>
</dbReference>
<evidence type="ECO:0000313" key="3">
    <source>
        <dbReference type="EMBL" id="MBB3049811.1"/>
    </source>
</evidence>
<evidence type="ECO:0000256" key="1">
    <source>
        <dbReference type="SAM" id="MobiDB-lite"/>
    </source>
</evidence>
<name>A0A839RVR0_9PSEU</name>
<sequence>MATPTPRYRAALVTLSVLVGVASAVGGHLLWSEADSSDTAQVAGPSSGLERQPPEPSPTASAGHPGGPGAETPASPAPATASVSLPDETPTTTTVDPAPPTRTSSSQPTTTPSEDSTTPTTSAPTSGSGSTSPTTGPTTTTGDRTDQPLEDLAQYVNEERVLAGCSPARVAPELGESAEAHSDDMSRQGRLSHNSSDGTSFEERVESHGYDDPAAENLAMGVTSARAVVDNWMAQDAHSANITDCDVTALGVGLNENGWYWTLDLGY</sequence>
<dbReference type="PANTHER" id="PTHR31157:SF1">
    <property type="entry name" value="SCP DOMAIN-CONTAINING PROTEIN"/>
    <property type="match status" value="1"/>
</dbReference>
<evidence type="ECO:0000259" key="2">
    <source>
        <dbReference type="Pfam" id="PF00188"/>
    </source>
</evidence>
<evidence type="ECO:0000313" key="4">
    <source>
        <dbReference type="Proteomes" id="UP000550714"/>
    </source>
</evidence>